<organism evidence="3 4">
    <name type="scientific">Coemansia thaxteri</name>
    <dbReference type="NCBI Taxonomy" id="2663907"/>
    <lineage>
        <taxon>Eukaryota</taxon>
        <taxon>Fungi</taxon>
        <taxon>Fungi incertae sedis</taxon>
        <taxon>Zoopagomycota</taxon>
        <taxon>Kickxellomycotina</taxon>
        <taxon>Kickxellomycetes</taxon>
        <taxon>Kickxellales</taxon>
        <taxon>Kickxellaceae</taxon>
        <taxon>Coemansia</taxon>
    </lineage>
</organism>
<dbReference type="CDD" id="cd14686">
    <property type="entry name" value="bZIP"/>
    <property type="match status" value="1"/>
</dbReference>
<protein>
    <recommendedName>
        <fullName evidence="2">BZIP domain-containing protein</fullName>
    </recommendedName>
</protein>
<feature type="region of interest" description="Disordered" evidence="1">
    <location>
        <begin position="1"/>
        <end position="69"/>
    </location>
</feature>
<dbReference type="SUPFAM" id="SSF57959">
    <property type="entry name" value="Leucine zipper domain"/>
    <property type="match status" value="1"/>
</dbReference>
<reference evidence="3" key="1">
    <citation type="submission" date="2022-07" db="EMBL/GenBank/DDBJ databases">
        <title>Phylogenomic reconstructions and comparative analyses of Kickxellomycotina fungi.</title>
        <authorList>
            <person name="Reynolds N.K."/>
            <person name="Stajich J.E."/>
            <person name="Barry K."/>
            <person name="Grigoriev I.V."/>
            <person name="Crous P."/>
            <person name="Smith M.E."/>
        </authorList>
    </citation>
    <scope>NUCLEOTIDE SEQUENCE</scope>
    <source>
        <strain evidence="3">IMI 214461</strain>
    </source>
</reference>
<evidence type="ECO:0000259" key="2">
    <source>
        <dbReference type="PROSITE" id="PS00036"/>
    </source>
</evidence>
<evidence type="ECO:0000313" key="4">
    <source>
        <dbReference type="Proteomes" id="UP001150907"/>
    </source>
</evidence>
<dbReference type="EMBL" id="JANBQF010000022">
    <property type="protein sequence ID" value="KAJ2007602.1"/>
    <property type="molecule type" value="Genomic_DNA"/>
</dbReference>
<accession>A0A9W8EHA3</accession>
<dbReference type="Proteomes" id="UP001150907">
    <property type="component" value="Unassembled WGS sequence"/>
</dbReference>
<feature type="compositionally biased region" description="Polar residues" evidence="1">
    <location>
        <begin position="1"/>
        <end position="17"/>
    </location>
</feature>
<dbReference type="AlphaFoldDB" id="A0A9W8EHA3"/>
<proteinExistence type="predicted"/>
<comment type="caution">
    <text evidence="3">The sequence shown here is derived from an EMBL/GenBank/DDBJ whole genome shotgun (WGS) entry which is preliminary data.</text>
</comment>
<dbReference type="OrthoDB" id="5566657at2759"/>
<dbReference type="InterPro" id="IPR046347">
    <property type="entry name" value="bZIP_sf"/>
</dbReference>
<gene>
    <name evidence="3" type="ORF">H4R26_000681</name>
</gene>
<dbReference type="InterPro" id="IPR004827">
    <property type="entry name" value="bZIP"/>
</dbReference>
<feature type="domain" description="BZIP" evidence="2">
    <location>
        <begin position="56"/>
        <end position="70"/>
    </location>
</feature>
<sequence>MNPNSAGELEQPSSSGTDDFDVSNEHNVAEEAAPAAETFAGRRKRDRRRPLESEQRRTQNRNAAARHRLRQQQRLDGLIRREAVLKQRVSELEIEVLVLRRGRAGLPLPERDSVSASIIGMLKDVDSLRTCLSRYTTESQLLIGDVS</sequence>
<evidence type="ECO:0000313" key="3">
    <source>
        <dbReference type="EMBL" id="KAJ2007602.1"/>
    </source>
</evidence>
<dbReference type="PROSITE" id="PS00036">
    <property type="entry name" value="BZIP_BASIC"/>
    <property type="match status" value="1"/>
</dbReference>
<keyword evidence="4" id="KW-1185">Reference proteome</keyword>
<evidence type="ECO:0000256" key="1">
    <source>
        <dbReference type="SAM" id="MobiDB-lite"/>
    </source>
</evidence>
<dbReference type="GO" id="GO:0003700">
    <property type="term" value="F:DNA-binding transcription factor activity"/>
    <property type="evidence" value="ECO:0007669"/>
    <property type="project" value="InterPro"/>
</dbReference>
<name>A0A9W8EHA3_9FUNG</name>
<dbReference type="SMART" id="SM00338">
    <property type="entry name" value="BRLZ"/>
    <property type="match status" value="1"/>
</dbReference>